<feature type="transmembrane region" description="Helical" evidence="1">
    <location>
        <begin position="60"/>
        <end position="80"/>
    </location>
</feature>
<keyword evidence="3" id="KW-1185">Reference proteome</keyword>
<feature type="transmembrane region" description="Helical" evidence="1">
    <location>
        <begin position="16"/>
        <end position="36"/>
    </location>
</feature>
<comment type="caution">
    <text evidence="2">The sequence shown here is derived from an EMBL/GenBank/DDBJ whole genome shotgun (WGS) entry which is preliminary data.</text>
</comment>
<gene>
    <name evidence="2" type="ORF">ODALV1_LOCUS9141</name>
</gene>
<sequence>MDGIRRPPKGFHIPSYLKWVIIPLALPFTSPLIQGIDRHRILWRPVILFDNGNEYDPIGFFYLFVDNIFLGSCWGLLSGYTRGVFFKPPPKLLQFTVKNNLLLAPLLAARVTGRMAGAGLLFDAVERQADQLAYDADLNLGARTTVSTFAGLTALAFVFKVSSKPKDNAVITACVLGGYLVGSKIAQLLHKAATNSRRKGGDRNE</sequence>
<organism evidence="2 3">
    <name type="scientific">Orchesella dallaii</name>
    <dbReference type="NCBI Taxonomy" id="48710"/>
    <lineage>
        <taxon>Eukaryota</taxon>
        <taxon>Metazoa</taxon>
        <taxon>Ecdysozoa</taxon>
        <taxon>Arthropoda</taxon>
        <taxon>Hexapoda</taxon>
        <taxon>Collembola</taxon>
        <taxon>Entomobryomorpha</taxon>
        <taxon>Entomobryoidea</taxon>
        <taxon>Orchesellidae</taxon>
        <taxon>Orchesellinae</taxon>
        <taxon>Orchesella</taxon>
    </lineage>
</organism>
<keyword evidence="1" id="KW-1133">Transmembrane helix</keyword>
<keyword evidence="1" id="KW-0472">Membrane</keyword>
<evidence type="ECO:0000313" key="2">
    <source>
        <dbReference type="EMBL" id="CAL8095642.1"/>
    </source>
</evidence>
<reference evidence="2 3" key="1">
    <citation type="submission" date="2024-08" db="EMBL/GenBank/DDBJ databases">
        <authorList>
            <person name="Cucini C."/>
            <person name="Frati F."/>
        </authorList>
    </citation>
    <scope>NUCLEOTIDE SEQUENCE [LARGE SCALE GENOMIC DNA]</scope>
</reference>
<protein>
    <submittedName>
        <fullName evidence="2">Uncharacterized protein</fullName>
    </submittedName>
</protein>
<keyword evidence="1" id="KW-0812">Transmembrane</keyword>
<proteinExistence type="predicted"/>
<accession>A0ABP1QAG6</accession>
<dbReference type="Proteomes" id="UP001642540">
    <property type="component" value="Unassembled WGS sequence"/>
</dbReference>
<evidence type="ECO:0000313" key="3">
    <source>
        <dbReference type="Proteomes" id="UP001642540"/>
    </source>
</evidence>
<name>A0ABP1QAG6_9HEXA</name>
<dbReference type="EMBL" id="CAXLJM020000027">
    <property type="protein sequence ID" value="CAL8095642.1"/>
    <property type="molecule type" value="Genomic_DNA"/>
</dbReference>
<feature type="transmembrane region" description="Helical" evidence="1">
    <location>
        <begin position="142"/>
        <end position="159"/>
    </location>
</feature>
<evidence type="ECO:0000256" key="1">
    <source>
        <dbReference type="SAM" id="Phobius"/>
    </source>
</evidence>